<sequence length="181" mass="20033">MVMDVGAVPQPALDRMVDPAGQPLVVGVVPRQDPLVMRTAAAWGRAVGARQLHLAYVDPTRYVVQERPDGSVAHMSMDSDGLDDAWQRTRDELRAQAAEHLADQGVEWRVHYLAGRPDRALTHLARAVNASAIVVGSRSGRLRELLEGSIALHLAYHQHRPVLTVPLSVVDWKDPRAPWQR</sequence>
<dbReference type="SUPFAM" id="SSF52402">
    <property type="entry name" value="Adenine nucleotide alpha hydrolases-like"/>
    <property type="match status" value="1"/>
</dbReference>
<reference evidence="2 3" key="1">
    <citation type="submission" date="2021-01" db="EMBL/GenBank/DDBJ databases">
        <title>Whole genome shotgun sequence of Cellulomonas phragmiteti NBRC 110785.</title>
        <authorList>
            <person name="Komaki H."/>
            <person name="Tamura T."/>
        </authorList>
    </citation>
    <scope>NUCLEOTIDE SEQUENCE [LARGE SCALE GENOMIC DNA]</scope>
    <source>
        <strain evidence="2 3">NBRC 110785</strain>
    </source>
</reference>
<dbReference type="Gene3D" id="3.40.50.620">
    <property type="entry name" value="HUPs"/>
    <property type="match status" value="1"/>
</dbReference>
<dbReference type="CDD" id="cd00293">
    <property type="entry name" value="USP-like"/>
    <property type="match status" value="1"/>
</dbReference>
<keyword evidence="3" id="KW-1185">Reference proteome</keyword>
<proteinExistence type="predicted"/>
<protein>
    <recommendedName>
        <fullName evidence="1">UspA domain-containing protein</fullName>
    </recommendedName>
</protein>
<name>A0ABQ4DQ61_9CELL</name>
<gene>
    <name evidence="2" type="ORF">Cph01nite_32310</name>
</gene>
<dbReference type="Pfam" id="PF00582">
    <property type="entry name" value="Usp"/>
    <property type="match status" value="1"/>
</dbReference>
<accession>A0ABQ4DQ61</accession>
<evidence type="ECO:0000313" key="2">
    <source>
        <dbReference type="EMBL" id="GIG41469.1"/>
    </source>
</evidence>
<evidence type="ECO:0000259" key="1">
    <source>
        <dbReference type="Pfam" id="PF00582"/>
    </source>
</evidence>
<dbReference type="InterPro" id="IPR006016">
    <property type="entry name" value="UspA"/>
</dbReference>
<comment type="caution">
    <text evidence="2">The sequence shown here is derived from an EMBL/GenBank/DDBJ whole genome shotgun (WGS) entry which is preliminary data.</text>
</comment>
<feature type="domain" description="UspA" evidence="1">
    <location>
        <begin position="63"/>
        <end position="166"/>
    </location>
</feature>
<dbReference type="EMBL" id="BONP01000026">
    <property type="protein sequence ID" value="GIG41469.1"/>
    <property type="molecule type" value="Genomic_DNA"/>
</dbReference>
<organism evidence="2 3">
    <name type="scientific">Cellulomonas phragmiteti</name>
    <dbReference type="NCBI Taxonomy" id="478780"/>
    <lineage>
        <taxon>Bacteria</taxon>
        <taxon>Bacillati</taxon>
        <taxon>Actinomycetota</taxon>
        <taxon>Actinomycetes</taxon>
        <taxon>Micrococcales</taxon>
        <taxon>Cellulomonadaceae</taxon>
        <taxon>Cellulomonas</taxon>
    </lineage>
</organism>
<dbReference type="InterPro" id="IPR014729">
    <property type="entry name" value="Rossmann-like_a/b/a_fold"/>
</dbReference>
<evidence type="ECO:0000313" key="3">
    <source>
        <dbReference type="Proteomes" id="UP000614741"/>
    </source>
</evidence>
<dbReference type="Proteomes" id="UP000614741">
    <property type="component" value="Unassembled WGS sequence"/>
</dbReference>